<protein>
    <submittedName>
        <fullName evidence="1">Uncharacterized protein</fullName>
    </submittedName>
</protein>
<proteinExistence type="predicted"/>
<accession>A0A0B7A4Z1</accession>
<sequence length="283" mass="31272">VMDTESFAKWTSETSSFHIKMTPAQIVLAVVLVGAFVVDAQLLSGQVENTTSANKTNEGLGIPVAIEEIAAPKTKEQRLPEEGDTYIWEHYLDSGEVVSERAFVPNNNSVIVVRSRDRDLKEQNITRTTSIYHFTETTAVVAIIPWRLRGPCLIQNTSLTYIEAIELLITRNGSTIESTNKVAIDANVAPLTSDETIMFLESNPGLRRSCSFRPIVLTTDSGENLTPFSNSTSVITTLTLEADVTIIIPDRPVNLETTDIPNGARKNDFHRSANQGSRWGFKF</sequence>
<evidence type="ECO:0000313" key="1">
    <source>
        <dbReference type="EMBL" id="CEK75712.1"/>
    </source>
</evidence>
<dbReference type="EMBL" id="HACG01028847">
    <property type="protein sequence ID" value="CEK75712.1"/>
    <property type="molecule type" value="Transcribed_RNA"/>
</dbReference>
<organism evidence="1">
    <name type="scientific">Arion vulgaris</name>
    <dbReference type="NCBI Taxonomy" id="1028688"/>
    <lineage>
        <taxon>Eukaryota</taxon>
        <taxon>Metazoa</taxon>
        <taxon>Spiralia</taxon>
        <taxon>Lophotrochozoa</taxon>
        <taxon>Mollusca</taxon>
        <taxon>Gastropoda</taxon>
        <taxon>Heterobranchia</taxon>
        <taxon>Euthyneura</taxon>
        <taxon>Panpulmonata</taxon>
        <taxon>Eupulmonata</taxon>
        <taxon>Stylommatophora</taxon>
        <taxon>Helicina</taxon>
        <taxon>Arionoidea</taxon>
        <taxon>Arionidae</taxon>
        <taxon>Arion</taxon>
    </lineage>
</organism>
<feature type="non-terminal residue" evidence="1">
    <location>
        <position position="1"/>
    </location>
</feature>
<dbReference type="AlphaFoldDB" id="A0A0B7A4Z1"/>
<reference evidence="1" key="1">
    <citation type="submission" date="2014-12" db="EMBL/GenBank/DDBJ databases">
        <title>Insight into the proteome of Arion vulgaris.</title>
        <authorList>
            <person name="Aradska J."/>
            <person name="Bulat T."/>
            <person name="Smidak R."/>
            <person name="Sarate P."/>
            <person name="Gangsoo J."/>
            <person name="Sialana F."/>
            <person name="Bilban M."/>
            <person name="Lubec G."/>
        </authorList>
    </citation>
    <scope>NUCLEOTIDE SEQUENCE</scope>
    <source>
        <tissue evidence="1">Skin</tissue>
    </source>
</reference>
<gene>
    <name evidence="1" type="primary">ORF96713</name>
</gene>
<name>A0A0B7A4Z1_9EUPU</name>